<comment type="caution">
    <text evidence="1">The sequence shown here is derived from an EMBL/GenBank/DDBJ whole genome shotgun (WGS) entry which is preliminary data.</text>
</comment>
<sequence>MDTTSFSQWCGFKRNGFFSDHSDKFYLGLLHAPKHSSFFVHVETSLAKPWNCMLGHSVSDGENQELGKGYLTKRFFNTGPLRHHHLSVPRVEFTKEQEVPKYLEGDVEDFYF</sequence>
<protein>
    <submittedName>
        <fullName evidence="1">Uncharacterized protein</fullName>
    </submittedName>
</protein>
<keyword evidence="2" id="KW-1185">Reference proteome</keyword>
<dbReference type="AlphaFoldDB" id="A0AAV4JFZ6"/>
<gene>
    <name evidence="1" type="ORF">ElyMa_005063800</name>
</gene>
<organism evidence="1 2">
    <name type="scientific">Elysia marginata</name>
    <dbReference type="NCBI Taxonomy" id="1093978"/>
    <lineage>
        <taxon>Eukaryota</taxon>
        <taxon>Metazoa</taxon>
        <taxon>Spiralia</taxon>
        <taxon>Lophotrochozoa</taxon>
        <taxon>Mollusca</taxon>
        <taxon>Gastropoda</taxon>
        <taxon>Heterobranchia</taxon>
        <taxon>Euthyneura</taxon>
        <taxon>Panpulmonata</taxon>
        <taxon>Sacoglossa</taxon>
        <taxon>Placobranchoidea</taxon>
        <taxon>Plakobranchidae</taxon>
        <taxon>Elysia</taxon>
    </lineage>
</organism>
<proteinExistence type="predicted"/>
<dbReference type="Proteomes" id="UP000762676">
    <property type="component" value="Unassembled WGS sequence"/>
</dbReference>
<dbReference type="EMBL" id="BMAT01010129">
    <property type="protein sequence ID" value="GFS20720.1"/>
    <property type="molecule type" value="Genomic_DNA"/>
</dbReference>
<accession>A0AAV4JFZ6</accession>
<evidence type="ECO:0000313" key="2">
    <source>
        <dbReference type="Proteomes" id="UP000762676"/>
    </source>
</evidence>
<name>A0AAV4JFZ6_9GAST</name>
<reference evidence="1 2" key="1">
    <citation type="journal article" date="2021" name="Elife">
        <title>Chloroplast acquisition without the gene transfer in kleptoplastic sea slugs, Plakobranchus ocellatus.</title>
        <authorList>
            <person name="Maeda T."/>
            <person name="Takahashi S."/>
            <person name="Yoshida T."/>
            <person name="Shimamura S."/>
            <person name="Takaki Y."/>
            <person name="Nagai Y."/>
            <person name="Toyoda A."/>
            <person name="Suzuki Y."/>
            <person name="Arimoto A."/>
            <person name="Ishii H."/>
            <person name="Satoh N."/>
            <person name="Nishiyama T."/>
            <person name="Hasebe M."/>
            <person name="Maruyama T."/>
            <person name="Minagawa J."/>
            <person name="Obokata J."/>
            <person name="Shigenobu S."/>
        </authorList>
    </citation>
    <scope>NUCLEOTIDE SEQUENCE [LARGE SCALE GENOMIC DNA]</scope>
</reference>
<evidence type="ECO:0000313" key="1">
    <source>
        <dbReference type="EMBL" id="GFS20720.1"/>
    </source>
</evidence>